<feature type="signal peptide" evidence="1">
    <location>
        <begin position="1"/>
        <end position="18"/>
    </location>
</feature>
<accession>A0A8T2LVF2</accession>
<evidence type="ECO:0000259" key="2">
    <source>
        <dbReference type="Pfam" id="PF24748"/>
    </source>
</evidence>
<sequence>MPRSCLYHVLWIFPSLWATVFLHDGLKSLSQCAGLLMDEDKYTCCGGTIHQGAHLSCCGNSAYNILKSSCCLNELTLGLSQSVSRCCGSQAYNPLNQICCGGRVQIRHSAQTKCCGSEPFEERTHLCCGPLSGKVLLPRNTSCDLCCGTELYNPVEQCCCIDPHVHVIPRNPNNTECCSNPGIFFQLPRRRRQSSDISEDHRVFNQLRSKRVPGLSQFTDLYCGSELYDTNIHICCSDKLFSNEYGLAQCCGAEVYQLSEVGALCCDGQLYRDQPVDAICSGKAAYSPLSYTVCRQHAYLPTGQQCCGNNTFDPEKEICCNEHRHKRVTADTTCCGSHAYSPSSGKHKCCSGHLHDLANKEEVGCCGTLLLTNKTEQRCCHSTAKTLIYDAQPGHSCCGHLYYSHSLWSCCAGRLIPEPTENRTGTQSSEDFTLRALTDYNFSDICDLPVMLGRVKSATVKDDQRFVLLANPLKIQGNKGAVIVLQGNPFVVGPLAHCRTPVLEENRTYLWRKITGKQYKPLSDITDLASPLHSITDFCNSSY</sequence>
<dbReference type="InterPro" id="IPR055284">
    <property type="entry name" value="Galaxin-like"/>
</dbReference>
<dbReference type="Pfam" id="PF24748">
    <property type="entry name" value="Galaxin_repeat"/>
    <property type="match status" value="2"/>
</dbReference>
<dbReference type="EMBL" id="JAICCE010000009">
    <property type="protein sequence ID" value="KAG9273326.1"/>
    <property type="molecule type" value="Genomic_DNA"/>
</dbReference>
<dbReference type="PANTHER" id="PTHR34490">
    <property type="entry name" value="PROTEIN CBG12054-RELATED"/>
    <property type="match status" value="1"/>
</dbReference>
<dbReference type="Proteomes" id="UP000752171">
    <property type="component" value="Unassembled WGS sequence"/>
</dbReference>
<evidence type="ECO:0000313" key="3">
    <source>
        <dbReference type="EMBL" id="KAG9273326.1"/>
    </source>
</evidence>
<gene>
    <name evidence="3" type="ORF">AMEX_G12439</name>
</gene>
<evidence type="ECO:0000256" key="1">
    <source>
        <dbReference type="SAM" id="SignalP"/>
    </source>
</evidence>
<dbReference type="PANTHER" id="PTHR34490:SF3">
    <property type="entry name" value="GALAXIN-LIKE ISOFORM X2"/>
    <property type="match status" value="1"/>
</dbReference>
<organism evidence="3 4">
    <name type="scientific">Astyanax mexicanus</name>
    <name type="common">Blind cave fish</name>
    <name type="synonym">Astyanax fasciatus mexicanus</name>
    <dbReference type="NCBI Taxonomy" id="7994"/>
    <lineage>
        <taxon>Eukaryota</taxon>
        <taxon>Metazoa</taxon>
        <taxon>Chordata</taxon>
        <taxon>Craniata</taxon>
        <taxon>Vertebrata</taxon>
        <taxon>Euteleostomi</taxon>
        <taxon>Actinopterygii</taxon>
        <taxon>Neopterygii</taxon>
        <taxon>Teleostei</taxon>
        <taxon>Ostariophysi</taxon>
        <taxon>Characiformes</taxon>
        <taxon>Characoidei</taxon>
        <taxon>Acestrorhamphidae</taxon>
        <taxon>Acestrorhamphinae</taxon>
        <taxon>Astyanax</taxon>
    </lineage>
</organism>
<feature type="chain" id="PRO_5035791054" description="Galaxin-like repeats domain-containing protein" evidence="1">
    <location>
        <begin position="19"/>
        <end position="543"/>
    </location>
</feature>
<comment type="caution">
    <text evidence="3">The sequence shown here is derived from an EMBL/GenBank/DDBJ whole genome shotgun (WGS) entry which is preliminary data.</text>
</comment>
<proteinExistence type="predicted"/>
<evidence type="ECO:0000313" key="4">
    <source>
        <dbReference type="Proteomes" id="UP000752171"/>
    </source>
</evidence>
<reference evidence="3 4" key="1">
    <citation type="submission" date="2021-07" db="EMBL/GenBank/DDBJ databases">
        <authorList>
            <person name="Imarazene B."/>
            <person name="Zahm M."/>
            <person name="Klopp C."/>
            <person name="Cabau C."/>
            <person name="Beille S."/>
            <person name="Jouanno E."/>
            <person name="Castinel A."/>
            <person name="Lluch J."/>
            <person name="Gil L."/>
            <person name="Kuchtly C."/>
            <person name="Lopez Roques C."/>
            <person name="Donnadieu C."/>
            <person name="Parrinello H."/>
            <person name="Journot L."/>
            <person name="Du K."/>
            <person name="Schartl M."/>
            <person name="Retaux S."/>
            <person name="Guiguen Y."/>
        </authorList>
    </citation>
    <scope>NUCLEOTIDE SEQUENCE [LARGE SCALE GENOMIC DNA]</scope>
    <source>
        <strain evidence="3">Pach_M1</strain>
        <tissue evidence="3">Testis</tissue>
    </source>
</reference>
<feature type="domain" description="Galaxin-like repeats" evidence="2">
    <location>
        <begin position="32"/>
        <end position="160"/>
    </location>
</feature>
<dbReference type="InterPro" id="IPR056601">
    <property type="entry name" value="Galaxin_dom"/>
</dbReference>
<name>A0A8T2LVF2_ASTMX</name>
<keyword evidence="1" id="KW-0732">Signal</keyword>
<feature type="domain" description="Galaxin-like repeats" evidence="2">
    <location>
        <begin position="223"/>
        <end position="352"/>
    </location>
</feature>
<dbReference type="AlphaFoldDB" id="A0A8T2LVF2"/>
<protein>
    <recommendedName>
        <fullName evidence="2">Galaxin-like repeats domain-containing protein</fullName>
    </recommendedName>
</protein>